<dbReference type="InterPro" id="IPR015797">
    <property type="entry name" value="NUDIX_hydrolase-like_dom_sf"/>
</dbReference>
<keyword evidence="2" id="KW-0378">Hydrolase</keyword>
<feature type="non-terminal residue" evidence="2">
    <location>
        <position position="1"/>
    </location>
</feature>
<dbReference type="CDD" id="cd02883">
    <property type="entry name" value="NUDIX_Hydrolase"/>
    <property type="match status" value="1"/>
</dbReference>
<evidence type="ECO:0000313" key="3">
    <source>
        <dbReference type="Proteomes" id="UP001597045"/>
    </source>
</evidence>
<dbReference type="InterPro" id="IPR000086">
    <property type="entry name" value="NUDIX_hydrolase_dom"/>
</dbReference>
<dbReference type="GO" id="GO:0016787">
    <property type="term" value="F:hydrolase activity"/>
    <property type="evidence" value="ECO:0007669"/>
    <property type="project" value="UniProtKB-KW"/>
</dbReference>
<dbReference type="EC" id="3.6.-.-" evidence="2"/>
<proteinExistence type="predicted"/>
<dbReference type="Proteomes" id="UP001597045">
    <property type="component" value="Unassembled WGS sequence"/>
</dbReference>
<accession>A0ABW3MBZ7</accession>
<organism evidence="2 3">
    <name type="scientific">Kibdelosporangium lantanae</name>
    <dbReference type="NCBI Taxonomy" id="1497396"/>
    <lineage>
        <taxon>Bacteria</taxon>
        <taxon>Bacillati</taxon>
        <taxon>Actinomycetota</taxon>
        <taxon>Actinomycetes</taxon>
        <taxon>Pseudonocardiales</taxon>
        <taxon>Pseudonocardiaceae</taxon>
        <taxon>Kibdelosporangium</taxon>
    </lineage>
</organism>
<reference evidence="3" key="1">
    <citation type="journal article" date="2019" name="Int. J. Syst. Evol. Microbiol.">
        <title>The Global Catalogue of Microorganisms (GCM) 10K type strain sequencing project: providing services to taxonomists for standard genome sequencing and annotation.</title>
        <authorList>
            <consortium name="The Broad Institute Genomics Platform"/>
            <consortium name="The Broad Institute Genome Sequencing Center for Infectious Disease"/>
            <person name="Wu L."/>
            <person name="Ma J."/>
        </authorList>
    </citation>
    <scope>NUCLEOTIDE SEQUENCE [LARGE SCALE GENOMIC DNA]</scope>
    <source>
        <strain evidence="3">JCM 31486</strain>
    </source>
</reference>
<gene>
    <name evidence="2" type="ORF">ACFQ1S_22825</name>
</gene>
<evidence type="ECO:0000259" key="1">
    <source>
        <dbReference type="Pfam" id="PF00293"/>
    </source>
</evidence>
<name>A0ABW3MBZ7_9PSEU</name>
<dbReference type="Gene3D" id="3.90.79.10">
    <property type="entry name" value="Nucleoside Triphosphate Pyrophosphohydrolase"/>
    <property type="match status" value="1"/>
</dbReference>
<feature type="domain" description="Nudix hydrolase" evidence="1">
    <location>
        <begin position="4"/>
        <end position="38"/>
    </location>
</feature>
<protein>
    <submittedName>
        <fullName evidence="2">NUDIX hydrolase</fullName>
        <ecNumber evidence="2">3.6.-.-</ecNumber>
    </submittedName>
</protein>
<dbReference type="SUPFAM" id="SSF55811">
    <property type="entry name" value="Nudix"/>
    <property type="match status" value="1"/>
</dbReference>
<dbReference type="EMBL" id="JBHTIS010001440">
    <property type="protein sequence ID" value="MFD1048168.1"/>
    <property type="molecule type" value="Genomic_DNA"/>
</dbReference>
<evidence type="ECO:0000313" key="2">
    <source>
        <dbReference type="EMBL" id="MFD1048168.1"/>
    </source>
</evidence>
<keyword evidence="3" id="KW-1185">Reference proteome</keyword>
<dbReference type="Pfam" id="PF00293">
    <property type="entry name" value="NUDIX"/>
    <property type="match status" value="1"/>
</dbReference>
<sequence length="54" mass="5704">FVPDEQGRVLLVHRADNDLHTLPGGRQEIGETISAAAVAEPKGVNQLERAASVA</sequence>
<comment type="caution">
    <text evidence="2">The sequence shown here is derived from an EMBL/GenBank/DDBJ whole genome shotgun (WGS) entry which is preliminary data.</text>
</comment>